<keyword evidence="2" id="KW-1185">Reference proteome</keyword>
<proteinExistence type="predicted"/>
<evidence type="ECO:0000313" key="1">
    <source>
        <dbReference type="EMBL" id="UWX06411.1"/>
    </source>
</evidence>
<reference evidence="1" key="1">
    <citation type="submission" date="2020-12" db="EMBL/GenBank/DDBJ databases">
        <title>Taurinivorans muris gen. nov., sp. nov., fundamental and realized metabolic niche of a ubiquitous sulfidogenic bacterium in the murine intestine.</title>
        <authorList>
            <person name="Ye H."/>
            <person name="Hanson B.T."/>
            <person name="Loy A."/>
        </authorList>
    </citation>
    <scope>NUCLEOTIDE SEQUENCE</scope>
    <source>
        <strain evidence="1">LT0009</strain>
    </source>
</reference>
<sequence length="417" mass="46596">MSQYKHGVYTKEMPTSIVPPRIVATNTVFAVGTAPVHELDEGKKRYVNEPRMYNSYDEFVEEMGYSDDWINYTLCELAECHFSKFGAAPIVCVNVFDPEKHKTNDEPDASKVTTADIIGGIDENTLEPTGLECIDLVFTKFGLVPFAIVAPKFSTDIAVAQTMAAKSQKILGLFTAMAYADIDTKKCRKYADISEYKQNNGLNLAGLTLCWPKVALGDKVYHLSTQLVGRISAEDDAAGGTPQVSPSNKTGYFDRSITVIDGVEKEVWLTLENANYLNSQGVVTTLNFDGGWRIWGNRTAVYPGITDPKDSYLCCRRFFNWYMARFILTYFQKVDAPMTKRLIKTIVGSAQLDLDGFTSREVILGGRISFLEDENPVTDLLNGLLRFHIYIMPPIPAESIEGTFELDPEYLKELFSA</sequence>
<name>A0ABY5Y4J9_9BACT</name>
<accession>A0ABY5Y4J9</accession>
<dbReference type="PANTHER" id="PTHR35861">
    <property type="match status" value="1"/>
</dbReference>
<protein>
    <submittedName>
        <fullName evidence="1">Phage tail sheath family protein</fullName>
    </submittedName>
</protein>
<dbReference type="RefSeq" id="WP_334316017.1">
    <property type="nucleotide sequence ID" value="NZ_CP065938.1"/>
</dbReference>
<gene>
    <name evidence="1" type="ORF">JBF11_03610</name>
</gene>
<dbReference type="Proteomes" id="UP001058120">
    <property type="component" value="Chromosome"/>
</dbReference>
<dbReference type="PANTHER" id="PTHR35861:SF2">
    <property type="entry name" value="FELS-2 PROPHAGE PROTEIN"/>
    <property type="match status" value="1"/>
</dbReference>
<organism evidence="1 2">
    <name type="scientific">Taurinivorans muris</name>
    <dbReference type="NCBI Taxonomy" id="2787751"/>
    <lineage>
        <taxon>Bacteria</taxon>
        <taxon>Pseudomonadati</taxon>
        <taxon>Thermodesulfobacteriota</taxon>
        <taxon>Desulfovibrionia</taxon>
        <taxon>Desulfovibrionales</taxon>
        <taxon>Desulfovibrionaceae</taxon>
        <taxon>Taurinivorans</taxon>
    </lineage>
</organism>
<dbReference type="EMBL" id="CP065938">
    <property type="protein sequence ID" value="UWX06411.1"/>
    <property type="molecule type" value="Genomic_DNA"/>
</dbReference>
<dbReference type="InterPro" id="IPR052042">
    <property type="entry name" value="Tail_sheath_structural"/>
</dbReference>
<evidence type="ECO:0000313" key="2">
    <source>
        <dbReference type="Proteomes" id="UP001058120"/>
    </source>
</evidence>